<dbReference type="EMBL" id="CM004473">
    <property type="protein sequence ID" value="OCT83106.1"/>
    <property type="molecule type" value="Genomic_DNA"/>
</dbReference>
<sequence>MYVCMYVWVQGNQYRSSHLHVQRRKSSTRSDFNVKVNEDHLHFFIFVFYFHLFPAYYSTNFDCLRIDMCCCLCVLPDLSPKYTDK</sequence>
<evidence type="ECO:0000313" key="2">
    <source>
        <dbReference type="EMBL" id="OCT83106.1"/>
    </source>
</evidence>
<accession>A0A974D2C5</accession>
<keyword evidence="1" id="KW-0472">Membrane</keyword>
<feature type="transmembrane region" description="Helical" evidence="1">
    <location>
        <begin position="40"/>
        <end position="58"/>
    </location>
</feature>
<keyword evidence="1" id="KW-1133">Transmembrane helix</keyword>
<gene>
    <name evidence="2" type="ORF">XELAEV_18025645mg</name>
</gene>
<dbReference type="AlphaFoldDB" id="A0A974D2C5"/>
<name>A0A974D2C5_XENLA</name>
<reference evidence="3" key="1">
    <citation type="journal article" date="2016" name="Nature">
        <title>Genome evolution in the allotetraploid frog Xenopus laevis.</title>
        <authorList>
            <person name="Session A.M."/>
            <person name="Uno Y."/>
            <person name="Kwon T."/>
            <person name="Chapman J.A."/>
            <person name="Toyoda A."/>
            <person name="Takahashi S."/>
            <person name="Fukui A."/>
            <person name="Hikosaka A."/>
            <person name="Suzuki A."/>
            <person name="Kondo M."/>
            <person name="van Heeringen S.J."/>
            <person name="Quigley I."/>
            <person name="Heinz S."/>
            <person name="Ogino H."/>
            <person name="Ochi H."/>
            <person name="Hellsten U."/>
            <person name="Lyons J.B."/>
            <person name="Simakov O."/>
            <person name="Putnam N."/>
            <person name="Stites J."/>
            <person name="Kuroki Y."/>
            <person name="Tanaka T."/>
            <person name="Michiue T."/>
            <person name="Watanabe M."/>
            <person name="Bogdanovic O."/>
            <person name="Lister R."/>
            <person name="Georgiou G."/>
            <person name="Paranjpe S.S."/>
            <person name="van Kruijsbergen I."/>
            <person name="Shu S."/>
            <person name="Carlson J."/>
            <person name="Kinoshita T."/>
            <person name="Ohta Y."/>
            <person name="Mawaribuchi S."/>
            <person name="Jenkins J."/>
            <person name="Grimwood J."/>
            <person name="Schmutz J."/>
            <person name="Mitros T."/>
            <person name="Mozaffari S.V."/>
            <person name="Suzuki Y."/>
            <person name="Haramoto Y."/>
            <person name="Yamamoto T.S."/>
            <person name="Takagi C."/>
            <person name="Heald R."/>
            <person name="Miller K."/>
            <person name="Haudenschild C."/>
            <person name="Kitzman J."/>
            <person name="Nakayama T."/>
            <person name="Izutsu Y."/>
            <person name="Robert J."/>
            <person name="Fortriede J."/>
            <person name="Burns K."/>
            <person name="Lotay V."/>
            <person name="Karimi K."/>
            <person name="Yasuoka Y."/>
            <person name="Dichmann D.S."/>
            <person name="Flajnik M.F."/>
            <person name="Houston D.W."/>
            <person name="Shendure J."/>
            <person name="DuPasquier L."/>
            <person name="Vize P.D."/>
            <person name="Zorn A.M."/>
            <person name="Ito M."/>
            <person name="Marcotte E.M."/>
            <person name="Wallingford J.B."/>
            <person name="Ito Y."/>
            <person name="Asashima M."/>
            <person name="Ueno N."/>
            <person name="Matsuda Y."/>
            <person name="Veenstra G.J."/>
            <person name="Fujiyama A."/>
            <person name="Harland R.M."/>
            <person name="Taira M."/>
            <person name="Rokhsar D.S."/>
        </authorList>
    </citation>
    <scope>NUCLEOTIDE SEQUENCE [LARGE SCALE GENOMIC DNA]</scope>
    <source>
        <strain evidence="3">J</strain>
    </source>
</reference>
<proteinExistence type="predicted"/>
<keyword evidence="1" id="KW-0812">Transmembrane</keyword>
<organism evidence="2 3">
    <name type="scientific">Xenopus laevis</name>
    <name type="common">African clawed frog</name>
    <dbReference type="NCBI Taxonomy" id="8355"/>
    <lineage>
        <taxon>Eukaryota</taxon>
        <taxon>Metazoa</taxon>
        <taxon>Chordata</taxon>
        <taxon>Craniata</taxon>
        <taxon>Vertebrata</taxon>
        <taxon>Euteleostomi</taxon>
        <taxon>Amphibia</taxon>
        <taxon>Batrachia</taxon>
        <taxon>Anura</taxon>
        <taxon>Pipoidea</taxon>
        <taxon>Pipidae</taxon>
        <taxon>Xenopodinae</taxon>
        <taxon>Xenopus</taxon>
        <taxon>Xenopus</taxon>
    </lineage>
</organism>
<dbReference type="Proteomes" id="UP000694892">
    <property type="component" value="Chromosome 4S"/>
</dbReference>
<protein>
    <submittedName>
        <fullName evidence="2">Uncharacterized protein</fullName>
    </submittedName>
</protein>
<evidence type="ECO:0000313" key="3">
    <source>
        <dbReference type="Proteomes" id="UP000694892"/>
    </source>
</evidence>
<evidence type="ECO:0000256" key="1">
    <source>
        <dbReference type="SAM" id="Phobius"/>
    </source>
</evidence>